<dbReference type="InterPro" id="IPR036291">
    <property type="entry name" value="NAD(P)-bd_dom_sf"/>
</dbReference>
<dbReference type="EMBL" id="JBHLWO010000002">
    <property type="protein sequence ID" value="MFC0320663.1"/>
    <property type="molecule type" value="Genomic_DNA"/>
</dbReference>
<dbReference type="PANTHER" id="PTHR43157">
    <property type="entry name" value="PHOSPHATIDYLINOSITOL-GLYCAN BIOSYNTHESIS CLASS F PROTEIN-RELATED"/>
    <property type="match status" value="1"/>
</dbReference>
<dbReference type="InterPro" id="IPR002347">
    <property type="entry name" value="SDR_fam"/>
</dbReference>
<dbReference type="Gene3D" id="3.40.50.720">
    <property type="entry name" value="NAD(P)-binding Rossmann-like Domain"/>
    <property type="match status" value="1"/>
</dbReference>
<evidence type="ECO:0000256" key="1">
    <source>
        <dbReference type="ARBA" id="ARBA00023002"/>
    </source>
</evidence>
<dbReference type="PRINTS" id="PR00081">
    <property type="entry name" value="GDHRDH"/>
</dbReference>
<evidence type="ECO:0000313" key="3">
    <source>
        <dbReference type="Proteomes" id="UP001589774"/>
    </source>
</evidence>
<dbReference type="SUPFAM" id="SSF51735">
    <property type="entry name" value="NAD(P)-binding Rossmann-fold domains"/>
    <property type="match status" value="1"/>
</dbReference>
<evidence type="ECO:0000313" key="2">
    <source>
        <dbReference type="EMBL" id="MFC0320663.1"/>
    </source>
</evidence>
<name>A0ABV6HP31_9SPHI</name>
<comment type="caution">
    <text evidence="2">The sequence shown here is derived from an EMBL/GenBank/DDBJ whole genome shotgun (WGS) entry which is preliminary data.</text>
</comment>
<sequence>MWKTKDMPDLSGKVAIVTGANTGVGFETAKALYEAGASVTIAARDKQKIKQAIERIRATGSGTGSLEVGILDLASLTNVRHFADQFKTRYERLDLLINNAGVMIPPASKTEDGFELQFGVNFLGHFALTGFLLPLLEKAARARVVTLSSGAAIRAEGIDFDNLKLEKPYDAWREYAVSKLADVIFTNELNRRLQEKGSGVLSVAAHPGVTRTDLQRHIPNDELEVLLAQFDNVMEPWQGALPTLFAATDPTVKGGDFYGPDGEHEYVGYPALSKHSTAYMHDRRLATDLWEYAESVTGVNYFQ</sequence>
<reference evidence="2 3" key="1">
    <citation type="submission" date="2024-09" db="EMBL/GenBank/DDBJ databases">
        <authorList>
            <person name="Sun Q."/>
            <person name="Mori K."/>
        </authorList>
    </citation>
    <scope>NUCLEOTIDE SEQUENCE [LARGE SCALE GENOMIC DNA]</scope>
    <source>
        <strain evidence="2 3">CCM 7765</strain>
    </source>
</reference>
<dbReference type="Pfam" id="PF00106">
    <property type="entry name" value="adh_short"/>
    <property type="match status" value="1"/>
</dbReference>
<dbReference type="RefSeq" id="WP_149106087.1">
    <property type="nucleotide sequence ID" value="NZ_JBHLWO010000002.1"/>
</dbReference>
<dbReference type="PANTHER" id="PTHR43157:SF31">
    <property type="entry name" value="PHOSPHATIDYLINOSITOL-GLYCAN BIOSYNTHESIS CLASS F PROTEIN"/>
    <property type="match status" value="1"/>
</dbReference>
<accession>A0ABV6HP31</accession>
<gene>
    <name evidence="2" type="ORF">ACFFI0_20225</name>
</gene>
<keyword evidence="1" id="KW-0560">Oxidoreductase</keyword>
<protein>
    <submittedName>
        <fullName evidence="2">Oxidoreductase</fullName>
    </submittedName>
</protein>
<organism evidence="2 3">
    <name type="scientific">Olivibacter oleidegradans</name>
    <dbReference type="NCBI Taxonomy" id="760123"/>
    <lineage>
        <taxon>Bacteria</taxon>
        <taxon>Pseudomonadati</taxon>
        <taxon>Bacteroidota</taxon>
        <taxon>Sphingobacteriia</taxon>
        <taxon>Sphingobacteriales</taxon>
        <taxon>Sphingobacteriaceae</taxon>
        <taxon>Olivibacter</taxon>
    </lineage>
</organism>
<keyword evidence="3" id="KW-1185">Reference proteome</keyword>
<dbReference type="CDD" id="cd05327">
    <property type="entry name" value="retinol-DH_like_SDR_c_like"/>
    <property type="match status" value="1"/>
</dbReference>
<proteinExistence type="predicted"/>
<dbReference type="NCBIfam" id="NF004846">
    <property type="entry name" value="PRK06197.1"/>
    <property type="match status" value="1"/>
</dbReference>
<dbReference type="Proteomes" id="UP001589774">
    <property type="component" value="Unassembled WGS sequence"/>
</dbReference>